<evidence type="ECO:0000256" key="5">
    <source>
        <dbReference type="ARBA" id="ARBA00022692"/>
    </source>
</evidence>
<evidence type="ECO:0000256" key="6">
    <source>
        <dbReference type="ARBA" id="ARBA00022989"/>
    </source>
</evidence>
<keyword evidence="12" id="KW-1185">Reference proteome</keyword>
<evidence type="ECO:0000256" key="1">
    <source>
        <dbReference type="ARBA" id="ARBA00004651"/>
    </source>
</evidence>
<evidence type="ECO:0000256" key="4">
    <source>
        <dbReference type="ARBA" id="ARBA00022475"/>
    </source>
</evidence>
<evidence type="ECO:0000256" key="3">
    <source>
        <dbReference type="ARBA" id="ARBA00022449"/>
    </source>
</evidence>
<comment type="similarity">
    <text evidence="8">Belongs to the NhaC Na(+)/H(+) (TC 2.A.35) antiporter family.</text>
</comment>
<dbReference type="PANTHER" id="PTHR33451">
    <property type="entry name" value="MALATE-2H(+)/NA(+)-LACTATE ANTIPORTER"/>
    <property type="match status" value="1"/>
</dbReference>
<feature type="transmembrane region" description="Helical" evidence="9">
    <location>
        <begin position="107"/>
        <end position="127"/>
    </location>
</feature>
<dbReference type="InterPro" id="IPR018461">
    <property type="entry name" value="Na/H_Antiport_NhaC-like_C"/>
</dbReference>
<keyword evidence="2" id="KW-0813">Transport</keyword>
<feature type="transmembrane region" description="Helical" evidence="9">
    <location>
        <begin position="33"/>
        <end position="53"/>
    </location>
</feature>
<evidence type="ECO:0000313" key="12">
    <source>
        <dbReference type="Proteomes" id="UP001207605"/>
    </source>
</evidence>
<organism evidence="11 12">
    <name type="scientific">Dorea ammoniilytica</name>
    <dbReference type="NCBI Taxonomy" id="2981788"/>
    <lineage>
        <taxon>Bacteria</taxon>
        <taxon>Bacillati</taxon>
        <taxon>Bacillota</taxon>
        <taxon>Clostridia</taxon>
        <taxon>Lachnospirales</taxon>
        <taxon>Lachnospiraceae</taxon>
        <taxon>Dorea</taxon>
    </lineage>
</organism>
<dbReference type="EMBL" id="JAOQJV010000006">
    <property type="protein sequence ID" value="MCU6699895.1"/>
    <property type="molecule type" value="Genomic_DNA"/>
</dbReference>
<gene>
    <name evidence="11" type="ORF">OCV65_06590</name>
</gene>
<comment type="caution">
    <text evidence="11">The sequence shown here is derived from an EMBL/GenBank/DDBJ whole genome shotgun (WGS) entry which is preliminary data.</text>
</comment>
<feature type="transmembrane region" description="Helical" evidence="9">
    <location>
        <begin position="73"/>
        <end position="100"/>
    </location>
</feature>
<keyword evidence="6 9" id="KW-1133">Transmembrane helix</keyword>
<feature type="transmembrane region" description="Helical" evidence="9">
    <location>
        <begin position="258"/>
        <end position="277"/>
    </location>
</feature>
<keyword evidence="4" id="KW-1003">Cell membrane</keyword>
<evidence type="ECO:0000256" key="9">
    <source>
        <dbReference type="SAM" id="Phobius"/>
    </source>
</evidence>
<dbReference type="Proteomes" id="UP001207605">
    <property type="component" value="Unassembled WGS sequence"/>
</dbReference>
<feature type="transmembrane region" description="Helical" evidence="9">
    <location>
        <begin position="6"/>
        <end position="26"/>
    </location>
</feature>
<evidence type="ECO:0000313" key="11">
    <source>
        <dbReference type="EMBL" id="MCU6699895.1"/>
    </source>
</evidence>
<comment type="subcellular location">
    <subcellularLocation>
        <location evidence="1">Cell membrane</location>
        <topology evidence="1">Multi-pass membrane protein</topology>
    </subcellularLocation>
</comment>
<evidence type="ECO:0000256" key="8">
    <source>
        <dbReference type="ARBA" id="ARBA00038435"/>
    </source>
</evidence>
<feature type="domain" description="Na+/H+ antiporter NhaC-like C-terminal" evidence="10">
    <location>
        <begin position="158"/>
        <end position="449"/>
    </location>
</feature>
<feature type="transmembrane region" description="Helical" evidence="9">
    <location>
        <begin position="194"/>
        <end position="212"/>
    </location>
</feature>
<evidence type="ECO:0000256" key="7">
    <source>
        <dbReference type="ARBA" id="ARBA00023136"/>
    </source>
</evidence>
<evidence type="ECO:0000259" key="10">
    <source>
        <dbReference type="Pfam" id="PF03553"/>
    </source>
</evidence>
<dbReference type="InterPro" id="IPR052180">
    <property type="entry name" value="NhaC_Na-H+_Antiporter"/>
</dbReference>
<dbReference type="RefSeq" id="WP_262581395.1">
    <property type="nucleotide sequence ID" value="NZ_JAOQJV010000006.1"/>
</dbReference>
<proteinExistence type="inferred from homology"/>
<feature type="transmembrane region" description="Helical" evidence="9">
    <location>
        <begin position="429"/>
        <end position="449"/>
    </location>
</feature>
<sequence length="458" mass="48861">MEKKKASLALSSLAIVLIVAFIAVGIGVFNVNIAILLFLCWMIMWPFAAHLGYSFSEMEGFAYEMAQKCIAPAAIILAVGMMIASFMAAGTVPTILVAGLKLITPKFFLALTFVMCCIMSVIMGTSWGTLGTVGIAMMGVGAGLGVNPAITAGAVVSGAWFGDKMSPMSDSTIMCSTITETYIMDHIKAMMQTTIPAAVVSLVIYLGIGIGISGDSYEASTVDSIMNGLKGMFHINLIPVIPIVVVIVMILMKKGTIVSMMSGTVVAILIAVFYQGYSVADMGTFLYSGFTCETKNEILISLLNRGGMTSMLSLLAVFVGGLGLGGILDKTGMLEPIFHYITEKYKSPRGIMLMAWCATLLCILVIADNNFAFVMVATLFGSAFQKYNLKSQNLSRILEDVGTLGSALVPWNVGAQFAAGVLGVSTLAYMPYAFLNWMTPILSLAFIILQVKIKKIEE</sequence>
<protein>
    <submittedName>
        <fullName evidence="11">Na+/H+ antiporter NhaC</fullName>
    </submittedName>
</protein>
<evidence type="ECO:0000256" key="2">
    <source>
        <dbReference type="ARBA" id="ARBA00022448"/>
    </source>
</evidence>
<accession>A0ABT2S6M2</accession>
<keyword evidence="7 9" id="KW-0472">Membrane</keyword>
<feature type="transmembrane region" description="Helical" evidence="9">
    <location>
        <begin position="349"/>
        <end position="366"/>
    </location>
</feature>
<keyword evidence="5 9" id="KW-0812">Transmembrane</keyword>
<dbReference type="PANTHER" id="PTHR33451:SF3">
    <property type="entry name" value="MALATE-2H(+)_NA(+)-LACTATE ANTIPORTER"/>
    <property type="match status" value="1"/>
</dbReference>
<name>A0ABT2S6M2_9FIRM</name>
<keyword evidence="3" id="KW-0050">Antiport</keyword>
<dbReference type="Pfam" id="PF03553">
    <property type="entry name" value="Na_H_antiporter"/>
    <property type="match status" value="1"/>
</dbReference>
<feature type="transmembrane region" description="Helical" evidence="9">
    <location>
        <begin position="232"/>
        <end position="251"/>
    </location>
</feature>
<reference evidence="11 12" key="1">
    <citation type="journal article" date="2021" name="ISME Commun">
        <title>Automated analysis of genomic sequences facilitates high-throughput and comprehensive description of bacteria.</title>
        <authorList>
            <person name="Hitch T.C.A."/>
        </authorList>
    </citation>
    <scope>NUCLEOTIDE SEQUENCE [LARGE SCALE GENOMIC DNA]</scope>
    <source>
        <strain evidence="11 12">Sanger_02</strain>
    </source>
</reference>
<feature type="transmembrane region" description="Helical" evidence="9">
    <location>
        <begin position="311"/>
        <end position="328"/>
    </location>
</feature>